<keyword evidence="8" id="KW-1185">Reference proteome</keyword>
<dbReference type="Gene3D" id="1.10.510.10">
    <property type="entry name" value="Transferase(Phosphotransferase) domain 1"/>
    <property type="match status" value="2"/>
</dbReference>
<dbReference type="PANTHER" id="PTHR44167:SF24">
    <property type="entry name" value="SERINE_THREONINE-PROTEIN KINASE CHK2"/>
    <property type="match status" value="1"/>
</dbReference>
<dbReference type="InterPro" id="IPR002110">
    <property type="entry name" value="Ankyrin_rpt"/>
</dbReference>
<dbReference type="PROSITE" id="PS50297">
    <property type="entry name" value="ANK_REP_REGION"/>
    <property type="match status" value="2"/>
</dbReference>
<dbReference type="EMBL" id="PQXI01000032">
    <property type="protein sequence ID" value="TGO28133.1"/>
    <property type="molecule type" value="Genomic_DNA"/>
</dbReference>
<protein>
    <recommendedName>
        <fullName evidence="6">Protein kinase domain-containing protein</fullName>
    </recommendedName>
</protein>
<dbReference type="PROSITE" id="PS50088">
    <property type="entry name" value="ANK_REPEAT"/>
    <property type="match status" value="4"/>
</dbReference>
<dbReference type="Gene3D" id="2.120.10.70">
    <property type="entry name" value="Fucose-specific lectin"/>
    <property type="match status" value="1"/>
</dbReference>
<dbReference type="Pfam" id="PF12796">
    <property type="entry name" value="Ank_2"/>
    <property type="match status" value="2"/>
</dbReference>
<evidence type="ECO:0000259" key="6">
    <source>
        <dbReference type="PROSITE" id="PS50011"/>
    </source>
</evidence>
<accession>A0A4Z1G1K9</accession>
<comment type="similarity">
    <text evidence="1">Belongs to the fungal fucose-specific lectin family.</text>
</comment>
<dbReference type="InterPro" id="IPR036770">
    <property type="entry name" value="Ankyrin_rpt-contain_sf"/>
</dbReference>
<dbReference type="PROSITE" id="PS00108">
    <property type="entry name" value="PROTEIN_KINASE_ST"/>
    <property type="match status" value="2"/>
</dbReference>
<dbReference type="Gene3D" id="1.25.40.20">
    <property type="entry name" value="Ankyrin repeat-containing domain"/>
    <property type="match status" value="3"/>
</dbReference>
<feature type="domain" description="Protein kinase" evidence="6">
    <location>
        <begin position="1"/>
        <end position="330"/>
    </location>
</feature>
<dbReference type="GO" id="GO:0005634">
    <property type="term" value="C:nucleus"/>
    <property type="evidence" value="ECO:0007669"/>
    <property type="project" value="TreeGrafter"/>
</dbReference>
<dbReference type="Pfam" id="PF00069">
    <property type="entry name" value="Pkinase"/>
    <property type="match status" value="2"/>
</dbReference>
<dbReference type="SUPFAM" id="SSF89372">
    <property type="entry name" value="Fucose-specific lectin"/>
    <property type="match status" value="1"/>
</dbReference>
<evidence type="ECO:0000256" key="1">
    <source>
        <dbReference type="ARBA" id="ARBA00009042"/>
    </source>
</evidence>
<feature type="repeat" description="ANK" evidence="4">
    <location>
        <begin position="407"/>
        <end position="439"/>
    </location>
</feature>
<dbReference type="GO" id="GO:0044773">
    <property type="term" value="P:mitotic DNA damage checkpoint signaling"/>
    <property type="evidence" value="ECO:0007669"/>
    <property type="project" value="TreeGrafter"/>
</dbReference>
<dbReference type="SUPFAM" id="SSF56112">
    <property type="entry name" value="Protein kinase-like (PK-like)"/>
    <property type="match status" value="2"/>
</dbReference>
<dbReference type="InterPro" id="IPR012475">
    <property type="entry name" value="Fungal_lectin"/>
</dbReference>
<dbReference type="PROSITE" id="PS50011">
    <property type="entry name" value="PROTEIN_KINASE_DOM"/>
    <property type="match status" value="2"/>
</dbReference>
<evidence type="ECO:0000256" key="3">
    <source>
        <dbReference type="ARBA" id="ARBA00022840"/>
    </source>
</evidence>
<dbReference type="Pfam" id="PF00023">
    <property type="entry name" value="Ank"/>
    <property type="match status" value="1"/>
</dbReference>
<reference evidence="7 8" key="1">
    <citation type="submission" date="2017-12" db="EMBL/GenBank/DDBJ databases">
        <title>Comparative genomics of Botrytis spp.</title>
        <authorList>
            <person name="Valero-Jimenez C.A."/>
            <person name="Tapia P."/>
            <person name="Veloso J."/>
            <person name="Silva-Moreno E."/>
            <person name="Staats M."/>
            <person name="Valdes J.H."/>
            <person name="Van Kan J.A.L."/>
        </authorList>
    </citation>
    <scope>NUCLEOTIDE SEQUENCE [LARGE SCALE GENOMIC DNA]</scope>
    <source>
        <strain evidence="7 8">Bp0003</strain>
    </source>
</reference>
<evidence type="ECO:0000256" key="2">
    <source>
        <dbReference type="ARBA" id="ARBA00022741"/>
    </source>
</evidence>
<keyword evidence="2 5" id="KW-0547">Nucleotide-binding</keyword>
<feature type="repeat" description="ANK" evidence="4">
    <location>
        <begin position="374"/>
        <end position="406"/>
    </location>
</feature>
<dbReference type="InterPro" id="IPR008271">
    <property type="entry name" value="Ser/Thr_kinase_AS"/>
</dbReference>
<dbReference type="CDD" id="cd00180">
    <property type="entry name" value="PKc"/>
    <property type="match status" value="2"/>
</dbReference>
<evidence type="ECO:0000313" key="8">
    <source>
        <dbReference type="Proteomes" id="UP000297910"/>
    </source>
</evidence>
<dbReference type="InterPro" id="IPR011009">
    <property type="entry name" value="Kinase-like_dom_sf"/>
</dbReference>
<evidence type="ECO:0000256" key="4">
    <source>
        <dbReference type="PROSITE-ProRule" id="PRU00023"/>
    </source>
</evidence>
<feature type="repeat" description="ANK" evidence="4">
    <location>
        <begin position="551"/>
        <end position="588"/>
    </location>
</feature>
<dbReference type="PROSITE" id="PS00107">
    <property type="entry name" value="PROTEIN_KINASE_ATP"/>
    <property type="match status" value="1"/>
</dbReference>
<sequence length="1328" mass="150286">MAENLPPNFVFEEIEDNAPFVPDPDPENKIISRTIRRVVPIKALVTRFPGKYAIKSIALEYSEEEDGINSGIKRMFIQEAKNLHFAHHVHVIELSMAFSFSDVEEKYLAIAMPLADIDMERYLRSALRNEKKQLQISEWFGCIAKAVEWIHGIGIRHRDIKPSNILLKSGKPLLADFGISKMGIMKTLSTTVPGLIRDQTRKYVAPEVGDGGTRGRAADIFSLGVVFLEMLVYHCLKLYPKGYSELAATAAATPSQRSVGLRPEPAYINRLENVHEWMQKFANTMTEEHWHRKMLNLCRKMMNKDREDRPSAGEVYSIVSSFSQNKHQYQPGPCSCVEDTDLTEGQKIVEACKQNDGLALVQDFLQRDEKKYKNTPGAIHQASAHGLYKTVEIFLKYGADIDLVDYSNQTALHCASGGGQHALVDLLLRNNANVLLKDYEEQTPLHCASGYGDLTTFERLIKVEELKAQVAAQDIYGQTALHNAARRGHTEIVRILLQHMDLTAVLSSNNRKQTALHLAAGCGSVEVINLLLGFSRTTATAAEAVNKQDERGWAPLCFASSGTQLRGDYEEVIRILRYHGADVNLQDKQGYDAIHYAKHKKERVLALEKAVENSEGTLGMHSVSVTMRGSNLGNELSRIIQPHRQYTNSDIQHVSEKLRDQHPGWEFMTRIYVVLHIIDIPEKDILELMEQLQKRGITDHRLPFSGNDIDLANILKPSLQARFNKEQQKVLSHEFQFDEKLGEHYNLSTNKWGYNLEKMETLGTGNSGKVHKVKSMNTGRIFALKLIRRSSSDNEGRAEEELNTLKRVKHANIVSLVGSFTSPKYFGIIMEPAAQYNLNSFLLDASTDLEKRALLPTFFGCLIDALWYLHNVAFVRHNDIKPQNILVQGRCVYLTDFGISLDWSESLLTTTWGPAAMTPMYCAPEAFRGDGSRDTYSDIWGLGCIFLEIMTVLKGRKVKDIVAFFIESNSSSIEYHRNILPVSRWINILEENIDFVNRPFQWIKEMLNVESKSRPTARSLQQRIAKYQHASKIKLSGACCREKFSNLNELVAAGTLEDGFEIPLEEHSRVSAIGLPGEQIRAYFLNKENYIQERIWDASLKWVDGTLNELKIKAAPFSQLAVASWENENIVLYYQTEDRNINVLHGWVSNRLWKRGAKVTKAAHGSVLSVVGFNHYGSQSLRLYYEDDDSILREACWERFRDADRTEEGAFGWTLGHFGKEKPPGAFMSAIVLQDEGNIEIPVYLSTVDGIKQYRYAWPSVWDIETDEELEASVGPISAFRWGDKQIIITVAGGKLIDIEHHGDDWSRSNIHCRMACSGQLCPGRQEI</sequence>
<comment type="caution">
    <text evidence="7">The sequence shown here is derived from an EMBL/GenBank/DDBJ whole genome shotgun (WGS) entry which is preliminary data.</text>
</comment>
<feature type="domain" description="Protein kinase" evidence="6">
    <location>
        <begin position="756"/>
        <end position="1032"/>
    </location>
</feature>
<organism evidence="7 8">
    <name type="scientific">Botrytis paeoniae</name>
    <dbReference type="NCBI Taxonomy" id="278948"/>
    <lineage>
        <taxon>Eukaryota</taxon>
        <taxon>Fungi</taxon>
        <taxon>Dikarya</taxon>
        <taxon>Ascomycota</taxon>
        <taxon>Pezizomycotina</taxon>
        <taxon>Leotiomycetes</taxon>
        <taxon>Helotiales</taxon>
        <taxon>Sclerotiniaceae</taxon>
        <taxon>Botrytis</taxon>
    </lineage>
</organism>
<keyword evidence="4" id="KW-0040">ANK repeat</keyword>
<feature type="binding site" evidence="5">
    <location>
        <position position="785"/>
    </location>
    <ligand>
        <name>ATP</name>
        <dbReference type="ChEBI" id="CHEBI:30616"/>
    </ligand>
</feature>
<feature type="repeat" description="ANK" evidence="4">
    <location>
        <begin position="476"/>
        <end position="499"/>
    </location>
</feature>
<dbReference type="SUPFAM" id="SSF48403">
    <property type="entry name" value="Ankyrin repeat"/>
    <property type="match status" value="1"/>
</dbReference>
<dbReference type="PANTHER" id="PTHR44167">
    <property type="entry name" value="OVARIAN-SPECIFIC SERINE/THREONINE-PROTEIN KINASE LOK-RELATED"/>
    <property type="match status" value="1"/>
</dbReference>
<proteinExistence type="inferred from homology"/>
<dbReference type="GO" id="GO:0004674">
    <property type="term" value="F:protein serine/threonine kinase activity"/>
    <property type="evidence" value="ECO:0007669"/>
    <property type="project" value="TreeGrafter"/>
</dbReference>
<evidence type="ECO:0000256" key="5">
    <source>
        <dbReference type="PROSITE-ProRule" id="PRU10141"/>
    </source>
</evidence>
<dbReference type="SMART" id="SM00248">
    <property type="entry name" value="ANK"/>
    <property type="match status" value="6"/>
</dbReference>
<dbReference type="PRINTS" id="PR01415">
    <property type="entry name" value="ANKYRIN"/>
</dbReference>
<dbReference type="InterPro" id="IPR017441">
    <property type="entry name" value="Protein_kinase_ATP_BS"/>
</dbReference>
<gene>
    <name evidence="7" type="ORF">BPAE_0032g00760</name>
</gene>
<dbReference type="Pfam" id="PF07938">
    <property type="entry name" value="Fungal_lectin"/>
    <property type="match status" value="1"/>
</dbReference>
<evidence type="ECO:0000313" key="7">
    <source>
        <dbReference type="EMBL" id="TGO28133.1"/>
    </source>
</evidence>
<dbReference type="GO" id="GO:0005737">
    <property type="term" value="C:cytoplasm"/>
    <property type="evidence" value="ECO:0007669"/>
    <property type="project" value="TreeGrafter"/>
</dbReference>
<dbReference type="Proteomes" id="UP000297910">
    <property type="component" value="Unassembled WGS sequence"/>
</dbReference>
<keyword evidence="3 5" id="KW-0067">ATP-binding</keyword>
<dbReference type="InterPro" id="IPR000719">
    <property type="entry name" value="Prot_kinase_dom"/>
</dbReference>
<dbReference type="SMART" id="SM00220">
    <property type="entry name" value="S_TKc"/>
    <property type="match status" value="2"/>
</dbReference>
<name>A0A4Z1G1K9_9HELO</name>
<dbReference type="GO" id="GO:0005524">
    <property type="term" value="F:ATP binding"/>
    <property type="evidence" value="ECO:0007669"/>
    <property type="project" value="UniProtKB-UniRule"/>
</dbReference>